<proteinExistence type="predicted"/>
<protein>
    <submittedName>
        <fullName evidence="1">Uncharacterized protein</fullName>
    </submittedName>
</protein>
<dbReference type="AlphaFoldDB" id="A0A3B1IKY5"/>
<dbReference type="Ensembl" id="ENSAMXT00000036767.1">
    <property type="protein sequence ID" value="ENSAMXP00000030552.1"/>
    <property type="gene ID" value="ENSAMXG00000043632.1"/>
</dbReference>
<name>A0A3B1IKY5_ASTMX</name>
<evidence type="ECO:0000313" key="2">
    <source>
        <dbReference type="Proteomes" id="UP000018467"/>
    </source>
</evidence>
<keyword evidence="2" id="KW-1185">Reference proteome</keyword>
<dbReference type="Bgee" id="ENSAMXG00000043632">
    <property type="expression patterns" value="Expressed in camera-type eye and 4 other cell types or tissues"/>
</dbReference>
<accession>A0A3B1IKY5</accession>
<dbReference type="Proteomes" id="UP000018467">
    <property type="component" value="Unassembled WGS sequence"/>
</dbReference>
<reference evidence="1" key="3">
    <citation type="submission" date="2025-08" db="UniProtKB">
        <authorList>
            <consortium name="Ensembl"/>
        </authorList>
    </citation>
    <scope>IDENTIFICATION</scope>
</reference>
<reference evidence="1" key="4">
    <citation type="submission" date="2025-09" db="UniProtKB">
        <authorList>
            <consortium name="Ensembl"/>
        </authorList>
    </citation>
    <scope>IDENTIFICATION</scope>
</reference>
<evidence type="ECO:0000313" key="1">
    <source>
        <dbReference type="Ensembl" id="ENSAMXP00000030552.1"/>
    </source>
</evidence>
<dbReference type="InParanoid" id="A0A3B1IKY5"/>
<reference evidence="2" key="2">
    <citation type="journal article" date="2014" name="Nat. Commun.">
        <title>The cavefish genome reveals candidate genes for eye loss.</title>
        <authorList>
            <person name="McGaugh S.E."/>
            <person name="Gross J.B."/>
            <person name="Aken B."/>
            <person name="Blin M."/>
            <person name="Borowsky R."/>
            <person name="Chalopin D."/>
            <person name="Hinaux H."/>
            <person name="Jeffery W.R."/>
            <person name="Keene A."/>
            <person name="Ma L."/>
            <person name="Minx P."/>
            <person name="Murphy D."/>
            <person name="O'Quin K.E."/>
            <person name="Retaux S."/>
            <person name="Rohner N."/>
            <person name="Searle S.M."/>
            <person name="Stahl B.A."/>
            <person name="Tabin C."/>
            <person name="Volff J.N."/>
            <person name="Yoshizawa M."/>
            <person name="Warren W.C."/>
        </authorList>
    </citation>
    <scope>NUCLEOTIDE SEQUENCE [LARGE SCALE GENOMIC DNA]</scope>
    <source>
        <strain evidence="2">female</strain>
    </source>
</reference>
<reference evidence="2" key="1">
    <citation type="submission" date="2013-03" db="EMBL/GenBank/DDBJ databases">
        <authorList>
            <person name="Jeffery W."/>
            <person name="Warren W."/>
            <person name="Wilson R.K."/>
        </authorList>
    </citation>
    <scope>NUCLEOTIDE SEQUENCE</scope>
    <source>
        <strain evidence="2">female</strain>
    </source>
</reference>
<sequence length="86" mass="10046">TTSAPSPLTFGTKFRPRWRSEAAGTGQLRALVTDWRQQKNKEHFMPETRRKRSLYCIQPFPYSSKRTHMALEVPTGLPRCFSRCCR</sequence>
<organism evidence="1 2">
    <name type="scientific">Astyanax mexicanus</name>
    <name type="common">Blind cave fish</name>
    <name type="synonym">Astyanax fasciatus mexicanus</name>
    <dbReference type="NCBI Taxonomy" id="7994"/>
    <lineage>
        <taxon>Eukaryota</taxon>
        <taxon>Metazoa</taxon>
        <taxon>Chordata</taxon>
        <taxon>Craniata</taxon>
        <taxon>Vertebrata</taxon>
        <taxon>Euteleostomi</taxon>
        <taxon>Actinopterygii</taxon>
        <taxon>Neopterygii</taxon>
        <taxon>Teleostei</taxon>
        <taxon>Ostariophysi</taxon>
        <taxon>Characiformes</taxon>
        <taxon>Characoidei</taxon>
        <taxon>Acestrorhamphidae</taxon>
        <taxon>Acestrorhamphinae</taxon>
        <taxon>Astyanax</taxon>
    </lineage>
</organism>